<evidence type="ECO:0000313" key="2">
    <source>
        <dbReference type="Proteomes" id="UP000739538"/>
    </source>
</evidence>
<dbReference type="InterPro" id="IPR011990">
    <property type="entry name" value="TPR-like_helical_dom_sf"/>
</dbReference>
<dbReference type="EMBL" id="JAGQHS010000107">
    <property type="protein sequence ID" value="MCA9757586.1"/>
    <property type="molecule type" value="Genomic_DNA"/>
</dbReference>
<reference evidence="1" key="1">
    <citation type="submission" date="2020-04" db="EMBL/GenBank/DDBJ databases">
        <authorList>
            <person name="Zhang T."/>
        </authorList>
    </citation>
    <scope>NUCLEOTIDE SEQUENCE</scope>
    <source>
        <strain evidence="1">HKST-UBA02</strain>
    </source>
</reference>
<dbReference type="InterPro" id="IPR009211">
    <property type="entry name" value="TagJ"/>
</dbReference>
<dbReference type="Pfam" id="PF07024">
    <property type="entry name" value="ImpE"/>
    <property type="match status" value="1"/>
</dbReference>
<sequence>MTAEQSLREGRVEDALSELQQQVRNDPARSDLRVFLFQLLSVMGQWDRALNQLSVAGEMDASTLAMVQTYRSAVQCEPLRQGVFAGKKSPLFFGEPEEWMALLVQAVSLEAVGKHAEAQATRDRAFELAPTTSGTIGGESFSWISDADPRLGPMLEVVLNGKYYWVPFHRIHQIVTEEPVDLRDVVWTPAYFTWSNGGTSVGLIPSRYPGTEQSADGAIRLGRKTDWAEVPGGAYHGIGQRMLATDAGEYPLLELRMITLDTLEVGVELPEAGAESGE</sequence>
<reference evidence="1" key="2">
    <citation type="journal article" date="2021" name="Microbiome">
        <title>Successional dynamics and alternative stable states in a saline activated sludge microbial community over 9 years.</title>
        <authorList>
            <person name="Wang Y."/>
            <person name="Ye J."/>
            <person name="Ju F."/>
            <person name="Liu L."/>
            <person name="Boyd J.A."/>
            <person name="Deng Y."/>
            <person name="Parks D.H."/>
            <person name="Jiang X."/>
            <person name="Yin X."/>
            <person name="Woodcroft B.J."/>
            <person name="Tyson G.W."/>
            <person name="Hugenholtz P."/>
            <person name="Polz M.F."/>
            <person name="Zhang T."/>
        </authorList>
    </citation>
    <scope>NUCLEOTIDE SEQUENCE</scope>
    <source>
        <strain evidence="1">HKST-UBA02</strain>
    </source>
</reference>
<evidence type="ECO:0000313" key="1">
    <source>
        <dbReference type="EMBL" id="MCA9757586.1"/>
    </source>
</evidence>
<name>A0A956NET5_UNCEI</name>
<dbReference type="PIRSF" id="PIRSF029288">
    <property type="entry name" value="SciE_ImpE"/>
    <property type="match status" value="1"/>
</dbReference>
<accession>A0A956NET5</accession>
<protein>
    <submittedName>
        <fullName evidence="1">Tetratricopeptide repeat protein</fullName>
    </submittedName>
</protein>
<gene>
    <name evidence="1" type="ORF">KDA27_17405</name>
</gene>
<dbReference type="Pfam" id="PF14559">
    <property type="entry name" value="TPR_19"/>
    <property type="match status" value="1"/>
</dbReference>
<dbReference type="Proteomes" id="UP000739538">
    <property type="component" value="Unassembled WGS sequence"/>
</dbReference>
<dbReference type="SUPFAM" id="SSF144059">
    <property type="entry name" value="ImpE-like"/>
    <property type="match status" value="1"/>
</dbReference>
<organism evidence="1 2">
    <name type="scientific">Eiseniibacteriota bacterium</name>
    <dbReference type="NCBI Taxonomy" id="2212470"/>
    <lineage>
        <taxon>Bacteria</taxon>
        <taxon>Candidatus Eiseniibacteriota</taxon>
    </lineage>
</organism>
<dbReference type="Gene3D" id="1.25.40.10">
    <property type="entry name" value="Tetratricopeptide repeat domain"/>
    <property type="match status" value="1"/>
</dbReference>
<proteinExistence type="predicted"/>
<comment type="caution">
    <text evidence="1">The sequence shown here is derived from an EMBL/GenBank/DDBJ whole genome shotgun (WGS) entry which is preliminary data.</text>
</comment>
<dbReference type="AlphaFoldDB" id="A0A956NET5"/>